<comment type="caution">
    <text evidence="1">The sequence shown here is derived from an EMBL/GenBank/DDBJ whole genome shotgun (WGS) entry which is preliminary data.</text>
</comment>
<reference evidence="1 2" key="1">
    <citation type="journal article" date="2011" name="Front. Microbiol.">
        <title>Genomic signatures of strain selection and enhancement in Bacillus atrophaeus var. globigii, a historical biowarfare simulant.</title>
        <authorList>
            <person name="Gibbons H.S."/>
            <person name="Broomall S.M."/>
            <person name="McNew L.A."/>
            <person name="Daligault H."/>
            <person name="Chapman C."/>
            <person name="Bruce D."/>
            <person name="Karavis M."/>
            <person name="Krepps M."/>
            <person name="McGregor P.A."/>
            <person name="Hong C."/>
            <person name="Park K.H."/>
            <person name="Akmal A."/>
            <person name="Feldman A."/>
            <person name="Lin J.S."/>
            <person name="Chang W.E."/>
            <person name="Higgs B.W."/>
            <person name="Demirev P."/>
            <person name="Lindquist J."/>
            <person name="Liem A."/>
            <person name="Fochler E."/>
            <person name="Read T.D."/>
            <person name="Tapia R."/>
            <person name="Johnson S."/>
            <person name="Bishop-Lilly K.A."/>
            <person name="Detter C."/>
            <person name="Han C."/>
            <person name="Sozhamannan S."/>
            <person name="Rosenzweig C.N."/>
            <person name="Skowronski E.W."/>
        </authorList>
    </citation>
    <scope>NUCLEOTIDE SEQUENCE [LARGE SCALE GENOMIC DNA]</scope>
    <source>
        <strain evidence="1 2">AK5</strain>
    </source>
</reference>
<dbReference type="EMBL" id="PIPI01000003">
    <property type="protein sequence ID" value="RUO20290.1"/>
    <property type="molecule type" value="Genomic_DNA"/>
</dbReference>
<name>A0A432VUT4_9GAMM</name>
<protein>
    <submittedName>
        <fullName evidence="1">Uncharacterized protein</fullName>
    </submittedName>
</protein>
<dbReference type="Proteomes" id="UP000288212">
    <property type="component" value="Unassembled WGS sequence"/>
</dbReference>
<organism evidence="1 2">
    <name type="scientific">Aliidiomarina haloalkalitolerans</name>
    <dbReference type="NCBI Taxonomy" id="859059"/>
    <lineage>
        <taxon>Bacteria</taxon>
        <taxon>Pseudomonadati</taxon>
        <taxon>Pseudomonadota</taxon>
        <taxon>Gammaproteobacteria</taxon>
        <taxon>Alteromonadales</taxon>
        <taxon>Idiomarinaceae</taxon>
        <taxon>Aliidiomarina</taxon>
    </lineage>
</organism>
<gene>
    <name evidence="1" type="ORF">CWE06_06610</name>
</gene>
<sequence length="74" mass="8556">MYYFIVLLFLSNFLNVEPDKDIQASRISSYQVSMSDLMVLMNESSLEISYPFVLLFDECGDCKKLTITILKSMI</sequence>
<accession>A0A432VUT4</accession>
<keyword evidence="2" id="KW-1185">Reference proteome</keyword>
<evidence type="ECO:0000313" key="2">
    <source>
        <dbReference type="Proteomes" id="UP000288212"/>
    </source>
</evidence>
<proteinExistence type="predicted"/>
<dbReference type="AlphaFoldDB" id="A0A432VUT4"/>
<evidence type="ECO:0000313" key="1">
    <source>
        <dbReference type="EMBL" id="RUO20290.1"/>
    </source>
</evidence>